<sequence length="97" mass="10077">MPSTVPVRSGRRARVTASVLGAVVDVPLLALGFALGTHPFLLLCAPSLLFVLLGWVVPDQRGGRGLAIAGSVMAVLAALFFLVLFGMLLYLGATLDT</sequence>
<keyword evidence="1" id="KW-1133">Transmembrane helix</keyword>
<protein>
    <recommendedName>
        <fullName evidence="4">DUF4190 domain-containing protein</fullName>
    </recommendedName>
</protein>
<dbReference type="RefSeq" id="WP_191210254.1">
    <property type="nucleotide sequence ID" value="NZ_BAABKL010000050.1"/>
</dbReference>
<feature type="transmembrane region" description="Helical" evidence="1">
    <location>
        <begin position="12"/>
        <end position="34"/>
    </location>
</feature>
<accession>A0A927F272</accession>
<evidence type="ECO:0000313" key="2">
    <source>
        <dbReference type="EMBL" id="MBD3932961.1"/>
    </source>
</evidence>
<name>A0A927F272_9ACTN</name>
<feature type="transmembrane region" description="Helical" evidence="1">
    <location>
        <begin position="65"/>
        <end position="91"/>
    </location>
</feature>
<reference evidence="2" key="1">
    <citation type="submission" date="2020-09" db="EMBL/GenBank/DDBJ databases">
        <title>Secondary metabolite and genome analysis of marine Streptomyces chumphonensis KK1-2T.</title>
        <authorList>
            <person name="Phongsopitanun W."/>
            <person name="Kanchanasin P."/>
            <person name="Pittayakhajonwut P."/>
            <person name="Suwanborirux K."/>
            <person name="Tanasupawat S."/>
        </authorList>
    </citation>
    <scope>NUCLEOTIDE SEQUENCE</scope>
    <source>
        <strain evidence="2">KK1-2</strain>
    </source>
</reference>
<keyword evidence="1" id="KW-0812">Transmembrane</keyword>
<gene>
    <name evidence="2" type="ORF">IF129_15555</name>
</gene>
<evidence type="ECO:0000256" key="1">
    <source>
        <dbReference type="SAM" id="Phobius"/>
    </source>
</evidence>
<keyword evidence="1" id="KW-0472">Membrane</keyword>
<organism evidence="2 3">
    <name type="scientific">Streptomyces chumphonensis</name>
    <dbReference type="NCBI Taxonomy" id="1214925"/>
    <lineage>
        <taxon>Bacteria</taxon>
        <taxon>Bacillati</taxon>
        <taxon>Actinomycetota</taxon>
        <taxon>Actinomycetes</taxon>
        <taxon>Kitasatosporales</taxon>
        <taxon>Streptomycetaceae</taxon>
        <taxon>Streptomyces</taxon>
    </lineage>
</organism>
<dbReference type="AlphaFoldDB" id="A0A927F272"/>
<evidence type="ECO:0000313" key="3">
    <source>
        <dbReference type="Proteomes" id="UP000632289"/>
    </source>
</evidence>
<evidence type="ECO:0008006" key="4">
    <source>
        <dbReference type="Google" id="ProtNLM"/>
    </source>
</evidence>
<keyword evidence="3" id="KW-1185">Reference proteome</keyword>
<comment type="caution">
    <text evidence="2">The sequence shown here is derived from an EMBL/GenBank/DDBJ whole genome shotgun (WGS) entry which is preliminary data.</text>
</comment>
<proteinExistence type="predicted"/>
<dbReference type="Proteomes" id="UP000632289">
    <property type="component" value="Unassembled WGS sequence"/>
</dbReference>
<dbReference type="EMBL" id="JACXYU010000007">
    <property type="protein sequence ID" value="MBD3932961.1"/>
    <property type="molecule type" value="Genomic_DNA"/>
</dbReference>
<feature type="transmembrane region" description="Helical" evidence="1">
    <location>
        <begin position="40"/>
        <end position="58"/>
    </location>
</feature>